<organism evidence="2 3">
    <name type="scientific">Effusibacillus lacus</name>
    <dbReference type="NCBI Taxonomy" id="1348429"/>
    <lineage>
        <taxon>Bacteria</taxon>
        <taxon>Bacillati</taxon>
        <taxon>Bacillota</taxon>
        <taxon>Bacilli</taxon>
        <taxon>Bacillales</taxon>
        <taxon>Alicyclobacillaceae</taxon>
        <taxon>Effusibacillus</taxon>
    </lineage>
</organism>
<dbReference type="RefSeq" id="WP_096181197.1">
    <property type="nucleotide sequence ID" value="NZ_BDUF01000022.1"/>
</dbReference>
<proteinExistence type="predicted"/>
<keyword evidence="1" id="KW-0812">Transmembrane</keyword>
<dbReference type="Proteomes" id="UP000217785">
    <property type="component" value="Unassembled WGS sequence"/>
</dbReference>
<keyword evidence="1" id="KW-0472">Membrane</keyword>
<dbReference type="EMBL" id="BDUF01000022">
    <property type="protein sequence ID" value="GAX89512.1"/>
    <property type="molecule type" value="Genomic_DNA"/>
</dbReference>
<name>A0A292YCT9_9BACL</name>
<dbReference type="OrthoDB" id="9944043at2"/>
<comment type="caution">
    <text evidence="2">The sequence shown here is derived from an EMBL/GenBank/DDBJ whole genome shotgun (WGS) entry which is preliminary data.</text>
</comment>
<sequence>MRKQKIILFLISLVVAAFGAALFGAKLRADEPVPYYVMGMLAYGLIFIGYLGIDSAARSYKNRYRRK</sequence>
<evidence type="ECO:0000256" key="1">
    <source>
        <dbReference type="SAM" id="Phobius"/>
    </source>
</evidence>
<evidence type="ECO:0000313" key="3">
    <source>
        <dbReference type="Proteomes" id="UP000217785"/>
    </source>
</evidence>
<protein>
    <submittedName>
        <fullName evidence="2">Uncharacterized protein</fullName>
    </submittedName>
</protein>
<keyword evidence="1" id="KW-1133">Transmembrane helix</keyword>
<keyword evidence="3" id="KW-1185">Reference proteome</keyword>
<accession>A0A292YCT9</accession>
<reference evidence="3" key="1">
    <citation type="submission" date="2017-07" db="EMBL/GenBank/DDBJ databases">
        <title>Draft genome sequence of Effusibacillus lacus strain skLN1.</title>
        <authorList>
            <person name="Watanabe M."/>
            <person name="Kojima H."/>
            <person name="Fukui M."/>
        </authorList>
    </citation>
    <scope>NUCLEOTIDE SEQUENCE [LARGE SCALE GENOMIC DNA]</scope>
    <source>
        <strain evidence="3">skLN1</strain>
    </source>
</reference>
<evidence type="ECO:0000313" key="2">
    <source>
        <dbReference type="EMBL" id="GAX89512.1"/>
    </source>
</evidence>
<feature type="transmembrane region" description="Helical" evidence="1">
    <location>
        <begin position="34"/>
        <end position="57"/>
    </location>
</feature>
<dbReference type="AlphaFoldDB" id="A0A292YCT9"/>